<evidence type="ECO:0000313" key="3">
    <source>
        <dbReference type="Proteomes" id="UP000631114"/>
    </source>
</evidence>
<name>A0A835H021_9MAGN</name>
<dbReference type="EMBL" id="JADFTS010000009">
    <property type="protein sequence ID" value="KAF9590061.1"/>
    <property type="molecule type" value="Genomic_DNA"/>
</dbReference>
<reference evidence="2 3" key="1">
    <citation type="submission" date="2020-10" db="EMBL/GenBank/DDBJ databases">
        <title>The Coptis chinensis genome and diversification of protoberbering-type alkaloids.</title>
        <authorList>
            <person name="Wang B."/>
            <person name="Shu S."/>
            <person name="Song C."/>
            <person name="Liu Y."/>
        </authorList>
    </citation>
    <scope>NUCLEOTIDE SEQUENCE [LARGE SCALE GENOMIC DNA]</scope>
    <source>
        <strain evidence="2">HL-2020</strain>
        <tissue evidence="2">Leaf</tissue>
    </source>
</reference>
<dbReference type="Proteomes" id="UP000631114">
    <property type="component" value="Unassembled WGS sequence"/>
</dbReference>
<dbReference type="AlphaFoldDB" id="A0A835H021"/>
<protein>
    <recommendedName>
        <fullName evidence="1">FBD domain-containing protein</fullName>
    </recommendedName>
</protein>
<evidence type="ECO:0000313" key="2">
    <source>
        <dbReference type="EMBL" id="KAF9590061.1"/>
    </source>
</evidence>
<proteinExistence type="predicted"/>
<dbReference type="Pfam" id="PF08387">
    <property type="entry name" value="FBD"/>
    <property type="match status" value="1"/>
</dbReference>
<accession>A0A835H021</accession>
<feature type="domain" description="FBD" evidence="1">
    <location>
        <begin position="66"/>
        <end position="138"/>
    </location>
</feature>
<dbReference type="InterPro" id="IPR006566">
    <property type="entry name" value="FBD"/>
</dbReference>
<keyword evidence="3" id="KW-1185">Reference proteome</keyword>
<dbReference type="SMART" id="SM00579">
    <property type="entry name" value="FBD"/>
    <property type="match status" value="1"/>
</dbReference>
<comment type="caution">
    <text evidence="2">The sequence shown here is derived from an EMBL/GenBank/DDBJ whole genome shotgun (WGS) entry which is preliminary data.</text>
</comment>
<sequence length="138" mass="15732">MMLAFLRPNGSDEMARDVIDHCVSKIIFGLCSMVKLALRGTYVEGWPDTGGKNVRRYWLAENISSDGILKNLRKVQIKYFEGSDIELELVKYLLKNASILEKADIFVSLIKQTYEKEHISMKVHTFARASPCVEISVF</sequence>
<evidence type="ECO:0000259" key="1">
    <source>
        <dbReference type="SMART" id="SM00579"/>
    </source>
</evidence>
<dbReference type="OrthoDB" id="1930581at2759"/>
<gene>
    <name evidence="2" type="ORF">IFM89_030373</name>
</gene>
<organism evidence="2 3">
    <name type="scientific">Coptis chinensis</name>
    <dbReference type="NCBI Taxonomy" id="261450"/>
    <lineage>
        <taxon>Eukaryota</taxon>
        <taxon>Viridiplantae</taxon>
        <taxon>Streptophyta</taxon>
        <taxon>Embryophyta</taxon>
        <taxon>Tracheophyta</taxon>
        <taxon>Spermatophyta</taxon>
        <taxon>Magnoliopsida</taxon>
        <taxon>Ranunculales</taxon>
        <taxon>Ranunculaceae</taxon>
        <taxon>Coptidoideae</taxon>
        <taxon>Coptis</taxon>
    </lineage>
</organism>